<gene>
    <name evidence="1" type="ORF">MYF79_25400</name>
</gene>
<sequence>MINKQEIIKRNLDKISTFIDNDDLEKSSKQLLDMLYAAMSSRYMDEVSLQAREDMMHFYTVLLGLVEGIHWLGDVMIELFKEHISQDITDIKIQCPYEDYLNTAL</sequence>
<proteinExistence type="predicted"/>
<dbReference type="Proteomes" id="UP000830198">
    <property type="component" value="Chromosome"/>
</dbReference>
<organism evidence="1 2">
    <name type="scientific">Chitinophaga filiformis</name>
    <name type="common">Myxococcus filiformis</name>
    <name type="synonym">Flexibacter filiformis</name>
    <dbReference type="NCBI Taxonomy" id="104663"/>
    <lineage>
        <taxon>Bacteria</taxon>
        <taxon>Pseudomonadati</taxon>
        <taxon>Bacteroidota</taxon>
        <taxon>Chitinophagia</taxon>
        <taxon>Chitinophagales</taxon>
        <taxon>Chitinophagaceae</taxon>
        <taxon>Chitinophaga</taxon>
    </lineage>
</organism>
<dbReference type="EMBL" id="CP095855">
    <property type="protein sequence ID" value="UPK68297.1"/>
    <property type="molecule type" value="Genomic_DNA"/>
</dbReference>
<evidence type="ECO:0000313" key="1">
    <source>
        <dbReference type="EMBL" id="UPK68297.1"/>
    </source>
</evidence>
<accession>A0ABY4HXI5</accession>
<keyword evidence="2" id="KW-1185">Reference proteome</keyword>
<reference evidence="1 2" key="1">
    <citation type="submission" date="2022-04" db="EMBL/GenBank/DDBJ databases">
        <title>The arsenic-methylating capacity of Chitinophaga filiformis YT5 during chitin decomposition.</title>
        <authorList>
            <person name="Chen G."/>
            <person name="Liang Y."/>
        </authorList>
    </citation>
    <scope>NUCLEOTIDE SEQUENCE [LARGE SCALE GENOMIC DNA]</scope>
    <source>
        <strain evidence="1 2">YT5</strain>
    </source>
</reference>
<name>A0ABY4HXI5_CHIFI</name>
<evidence type="ECO:0000313" key="2">
    <source>
        <dbReference type="Proteomes" id="UP000830198"/>
    </source>
</evidence>
<dbReference type="RefSeq" id="WP_247810692.1">
    <property type="nucleotide sequence ID" value="NZ_CP095855.1"/>
</dbReference>
<protein>
    <submittedName>
        <fullName evidence="1">Uncharacterized protein</fullName>
    </submittedName>
</protein>